<proteinExistence type="predicted"/>
<accession>A0A6J4IRC4</accession>
<gene>
    <name evidence="2" type="ORF">AVDCRST_MAG50-2700</name>
</gene>
<evidence type="ECO:0000313" key="2">
    <source>
        <dbReference type="EMBL" id="CAA9257825.1"/>
    </source>
</evidence>
<dbReference type="AlphaFoldDB" id="A0A6J4IRC4"/>
<evidence type="ECO:0000256" key="1">
    <source>
        <dbReference type="SAM" id="MobiDB-lite"/>
    </source>
</evidence>
<dbReference type="EMBL" id="CADCTF010000123">
    <property type="protein sequence ID" value="CAA9257825.1"/>
    <property type="molecule type" value="Genomic_DNA"/>
</dbReference>
<sequence length="185" mass="18457">MKKSLAAVGLAASLAVGGLGGMTLGTPAVAGAAETATGAAGWVQEALRGLVGEGKISQEQADAVQTALQEAKPDRGPRLHARGGHMHPAAVAEALGMTPAELRTALEGGQTIRQVAAARNVDVQRVVDALVAAEKTHLDAAVAAGKVTRERADAALANAAERATALVDGQRPAGPGFGGRGGPRR</sequence>
<organism evidence="2">
    <name type="scientific">uncultured Acidimicrobiales bacterium</name>
    <dbReference type="NCBI Taxonomy" id="310071"/>
    <lineage>
        <taxon>Bacteria</taxon>
        <taxon>Bacillati</taxon>
        <taxon>Actinomycetota</taxon>
        <taxon>Acidimicrobiia</taxon>
        <taxon>Acidimicrobiales</taxon>
        <taxon>environmental samples</taxon>
    </lineage>
</organism>
<name>A0A6J4IRC4_9ACTN</name>
<feature type="compositionally biased region" description="Gly residues" evidence="1">
    <location>
        <begin position="175"/>
        <end position="185"/>
    </location>
</feature>
<reference evidence="2" key="1">
    <citation type="submission" date="2020-02" db="EMBL/GenBank/DDBJ databases">
        <authorList>
            <person name="Meier V. D."/>
        </authorList>
    </citation>
    <scope>NUCLEOTIDE SEQUENCE</scope>
    <source>
        <strain evidence="2">AVDCRST_MAG50</strain>
    </source>
</reference>
<protein>
    <submittedName>
        <fullName evidence="2">Uncharacterized protein</fullName>
    </submittedName>
</protein>
<feature type="region of interest" description="Disordered" evidence="1">
    <location>
        <begin position="166"/>
        <end position="185"/>
    </location>
</feature>